<dbReference type="EMBL" id="CAUYUJ010000474">
    <property type="protein sequence ID" value="CAK0790736.1"/>
    <property type="molecule type" value="Genomic_DNA"/>
</dbReference>
<dbReference type="Proteomes" id="UP001189429">
    <property type="component" value="Unassembled WGS sequence"/>
</dbReference>
<gene>
    <name evidence="2" type="ORF">PCOR1329_LOCUS1941</name>
</gene>
<keyword evidence="3" id="KW-1185">Reference proteome</keyword>
<evidence type="ECO:0000313" key="2">
    <source>
        <dbReference type="EMBL" id="CAK0790736.1"/>
    </source>
</evidence>
<evidence type="ECO:0000313" key="3">
    <source>
        <dbReference type="Proteomes" id="UP001189429"/>
    </source>
</evidence>
<protein>
    <submittedName>
        <fullName evidence="2">Uncharacterized protein</fullName>
    </submittedName>
</protein>
<evidence type="ECO:0000256" key="1">
    <source>
        <dbReference type="SAM" id="Phobius"/>
    </source>
</evidence>
<reference evidence="2" key="1">
    <citation type="submission" date="2023-10" db="EMBL/GenBank/DDBJ databases">
        <authorList>
            <person name="Chen Y."/>
            <person name="Shah S."/>
            <person name="Dougan E. K."/>
            <person name="Thang M."/>
            <person name="Chan C."/>
        </authorList>
    </citation>
    <scope>NUCLEOTIDE SEQUENCE [LARGE SCALE GENOMIC DNA]</scope>
</reference>
<name>A0ABN9PCY8_9DINO</name>
<proteinExistence type="predicted"/>
<sequence>MAGCDRWRFARSRSSGNVLYASYGDKSKGVRDGKLWDYTCTKFRSVMLFMFSLEIMSTTTRILGVVESRIEELKRAIPCKASDFLEQAHAPCAELVQDTGPKLAALGFPLLYFAMQMMIRGIWLYEHVRTMAINAHALRMVSNWANAAVYCFEIAVLVFLVAVAPFRLSTALDDLTERLMETRCSSPELHGQIQAVESMLRDANQGQGWGIAIRRGIVLNKAFIQAACIRLALLATGAVAFIDSQLGLEQVVDKEITMEADIHKELANIRHMLSNVTMPVHEHK</sequence>
<keyword evidence="1" id="KW-1133">Transmembrane helix</keyword>
<feature type="transmembrane region" description="Helical" evidence="1">
    <location>
        <begin position="144"/>
        <end position="168"/>
    </location>
</feature>
<organism evidence="2 3">
    <name type="scientific">Prorocentrum cordatum</name>
    <dbReference type="NCBI Taxonomy" id="2364126"/>
    <lineage>
        <taxon>Eukaryota</taxon>
        <taxon>Sar</taxon>
        <taxon>Alveolata</taxon>
        <taxon>Dinophyceae</taxon>
        <taxon>Prorocentrales</taxon>
        <taxon>Prorocentraceae</taxon>
        <taxon>Prorocentrum</taxon>
    </lineage>
</organism>
<feature type="transmembrane region" description="Helical" evidence="1">
    <location>
        <begin position="103"/>
        <end position="124"/>
    </location>
</feature>
<accession>A0ABN9PCY8</accession>
<keyword evidence="1" id="KW-0472">Membrane</keyword>
<comment type="caution">
    <text evidence="2">The sequence shown here is derived from an EMBL/GenBank/DDBJ whole genome shotgun (WGS) entry which is preliminary data.</text>
</comment>
<keyword evidence="1" id="KW-0812">Transmembrane</keyword>